<dbReference type="InterPro" id="IPR030662">
    <property type="entry name" value="DPH6/MJ0570"/>
</dbReference>
<dbReference type="FunFam" id="3.30.1330.40:FF:000009">
    <property type="entry name" value="Endoribonuclease"/>
    <property type="match status" value="1"/>
</dbReference>
<evidence type="ECO:0000256" key="3">
    <source>
        <dbReference type="ARBA" id="ARBA00029814"/>
    </source>
</evidence>
<dbReference type="EMBL" id="KV863914">
    <property type="protein sequence ID" value="ONK54956.1"/>
    <property type="molecule type" value="Genomic_DNA"/>
</dbReference>
<dbReference type="Pfam" id="PF01042">
    <property type="entry name" value="Ribonuc_L-PSP"/>
    <property type="match status" value="2"/>
</dbReference>
<dbReference type="Gene3D" id="3.90.1490.10">
    <property type="entry name" value="putative n-type atp pyrophosphatase, domain 2"/>
    <property type="match status" value="1"/>
</dbReference>
<dbReference type="Gramene" id="ONK54956">
    <property type="protein sequence ID" value="ONK54956"/>
    <property type="gene ID" value="A4U43_UnF9300"/>
</dbReference>
<dbReference type="InterPro" id="IPR014729">
    <property type="entry name" value="Rossmann-like_a/b/a_fold"/>
</dbReference>
<evidence type="ECO:0000313" key="7">
    <source>
        <dbReference type="EMBL" id="ONK54956.1"/>
    </source>
</evidence>
<dbReference type="Gene3D" id="3.30.1330.40">
    <property type="entry name" value="RutC-like"/>
    <property type="match status" value="2"/>
</dbReference>
<dbReference type="Pfam" id="PF01902">
    <property type="entry name" value="Diphthami_syn_2"/>
    <property type="match status" value="1"/>
</dbReference>
<dbReference type="PANTHER" id="PTHR12196">
    <property type="entry name" value="DOMAIN OF UNKNOWN FUNCTION 71 DUF71 -CONTAINING PROTEIN"/>
    <property type="match status" value="1"/>
</dbReference>
<dbReference type="InterPro" id="IPR006175">
    <property type="entry name" value="YjgF/YER057c/UK114"/>
</dbReference>
<dbReference type="AlphaFoldDB" id="A0A1R3L5S1"/>
<feature type="domain" description="Diphthamide synthase" evidence="6">
    <location>
        <begin position="1"/>
        <end position="223"/>
    </location>
</feature>
<dbReference type="GO" id="GO:0017178">
    <property type="term" value="F:diphthine-ammonia ligase activity"/>
    <property type="evidence" value="ECO:0007669"/>
    <property type="project" value="UniProtKB-EC"/>
</dbReference>
<dbReference type="FunFam" id="3.40.50.620:FF:000069">
    <property type="entry name" value="diphthine--ammonia ligase"/>
    <property type="match status" value="1"/>
</dbReference>
<comment type="catalytic activity">
    <reaction evidence="5">
        <text>diphthine-[translation elongation factor 2] + NH4(+) + ATP = diphthamide-[translation elongation factor 2] + AMP + diphosphate + H(+)</text>
        <dbReference type="Rhea" id="RHEA:19753"/>
        <dbReference type="Rhea" id="RHEA-COMP:10172"/>
        <dbReference type="Rhea" id="RHEA-COMP:10174"/>
        <dbReference type="ChEBI" id="CHEBI:15378"/>
        <dbReference type="ChEBI" id="CHEBI:16692"/>
        <dbReference type="ChEBI" id="CHEBI:28938"/>
        <dbReference type="ChEBI" id="CHEBI:30616"/>
        <dbReference type="ChEBI" id="CHEBI:33019"/>
        <dbReference type="ChEBI" id="CHEBI:82696"/>
        <dbReference type="ChEBI" id="CHEBI:456215"/>
        <dbReference type="EC" id="6.3.1.14"/>
    </reaction>
</comment>
<dbReference type="Gene3D" id="3.40.50.620">
    <property type="entry name" value="HUPs"/>
    <property type="match status" value="1"/>
</dbReference>
<dbReference type="OMA" id="EFQVVLH"/>
<dbReference type="CDD" id="cd01994">
    <property type="entry name" value="AANH_PF0828-like"/>
    <property type="match status" value="1"/>
</dbReference>
<dbReference type="FunFam" id="3.90.1490.10:FF:000002">
    <property type="entry name" value="Diphthine--ammonia ligase"/>
    <property type="match status" value="1"/>
</dbReference>
<dbReference type="FunFam" id="3.30.1330.40:FF:000016">
    <property type="entry name" value="Endoribonuclease"/>
    <property type="match status" value="1"/>
</dbReference>
<dbReference type="OrthoDB" id="686384at2759"/>
<evidence type="ECO:0000256" key="4">
    <source>
        <dbReference type="ARBA" id="ARBA00031552"/>
    </source>
</evidence>
<keyword evidence="8" id="KW-1185">Reference proteome</keyword>
<dbReference type="SUPFAM" id="SSF55298">
    <property type="entry name" value="YjgF-like"/>
    <property type="match status" value="2"/>
</dbReference>
<evidence type="ECO:0000256" key="2">
    <source>
        <dbReference type="ARBA" id="ARBA00018426"/>
    </source>
</evidence>
<accession>A0A1R3L5S1</accession>
<dbReference type="InterPro" id="IPR035959">
    <property type="entry name" value="RutC-like_sf"/>
</dbReference>
<sequence>MKVVALVSGGKDSCFTMMRCIDYGHEIVALANLLPLDDSVDELDSYMYQTVGHQLVVSYAECMGLPLFRRRIRGSTRHQDLSYKVTPGDEVEDMFILLNEVKRQIPSVAAVSSGAIASDYQRLRVESVCARLGLVSLAYLWKQDQTFLLEEMIQRGIIAITIKVAAMGLNPSRHLGKELSHLQPYLLQMKELYGINVCGEGGEYETLTLDCPLFTNARIVLDKFHVILHSPDSIAPVGVLHPLAFHLEHKSSISSLSSSNANIYDGLEKLDHIYEVQGDGLQSCLVKCQPMSLAGNSDMANKSSLCISTFERDTFSVGCWSQSSSKSSEGLWEDLTTVLRRIESQLSKDGFDWANVLYIHLYISDMKQFALANEVYVRFITEKKCHLGVPSRSTVELPLHQARLGNAYVEVLVANDQSKRVLHVQSISCWAPSCIGPYSQATLHKEVLYMAGQLGLDPPTMTLCAGGAVAEMEKALENSEAVANCFNSSISSSAIIFVIYCSASLSSSEKIKLQSIIDHFLRERASNPQKESLLIESNPIFLYVLSPGLPKGALVEVKPVLYVPENREDEDNLILPPTVCTEIPNYWGFEYSNIRDLCCQIYTIRGKACTALISITKEIAASICFEADQSIESFQCYGSEIHMKSIAKLCIYLLDGILVEKNFSWREIIHLRLYFAWELSVTADVLSHIFSEILNEFRELTGRIDMNKEPIFSIIPVLGSGRSASMEDIVTCELFATKS</sequence>
<reference evidence="8" key="1">
    <citation type="journal article" date="2017" name="Nat. Commun.">
        <title>The asparagus genome sheds light on the origin and evolution of a young Y chromosome.</title>
        <authorList>
            <person name="Harkess A."/>
            <person name="Zhou J."/>
            <person name="Xu C."/>
            <person name="Bowers J.E."/>
            <person name="Van der Hulst R."/>
            <person name="Ayyampalayam S."/>
            <person name="Mercati F."/>
            <person name="Riccardi P."/>
            <person name="McKain M.R."/>
            <person name="Kakrana A."/>
            <person name="Tang H."/>
            <person name="Ray J."/>
            <person name="Groenendijk J."/>
            <person name="Arikit S."/>
            <person name="Mathioni S.M."/>
            <person name="Nakano M."/>
            <person name="Shan H."/>
            <person name="Telgmann-Rauber A."/>
            <person name="Kanno A."/>
            <person name="Yue Z."/>
            <person name="Chen H."/>
            <person name="Li W."/>
            <person name="Chen Y."/>
            <person name="Xu X."/>
            <person name="Zhang Y."/>
            <person name="Luo S."/>
            <person name="Chen H."/>
            <person name="Gao J."/>
            <person name="Mao Z."/>
            <person name="Pires J.C."/>
            <person name="Luo M."/>
            <person name="Kudrna D."/>
            <person name="Wing R.A."/>
            <person name="Meyers B.C."/>
            <person name="Yi K."/>
            <person name="Kong H."/>
            <person name="Lavrijsen P."/>
            <person name="Sunseri F."/>
            <person name="Falavigna A."/>
            <person name="Ye Y."/>
            <person name="Leebens-Mack J.H."/>
            <person name="Chen G."/>
        </authorList>
    </citation>
    <scope>NUCLEOTIDE SEQUENCE [LARGE SCALE GENOMIC DNA]</scope>
    <source>
        <strain evidence="8">cv. DH0086</strain>
    </source>
</reference>
<dbReference type="SUPFAM" id="SSF52402">
    <property type="entry name" value="Adenine nucleotide alpha hydrolases-like"/>
    <property type="match status" value="1"/>
</dbReference>
<name>A0A1R3L5S1_ASPOF</name>
<dbReference type="EC" id="6.3.1.14" evidence="1"/>
<protein>
    <recommendedName>
        <fullName evidence="2">Diphthine--ammonia ligase</fullName>
        <ecNumber evidence="1">6.3.1.14</ecNumber>
    </recommendedName>
    <alternativeName>
        <fullName evidence="3">Diphthamide synthase</fullName>
    </alternativeName>
    <alternativeName>
        <fullName evidence="4">Diphthamide synthetase</fullName>
    </alternativeName>
</protein>
<dbReference type="PANTHER" id="PTHR12196:SF2">
    <property type="entry name" value="DIPHTHINE--AMMONIA LIGASE"/>
    <property type="match status" value="1"/>
</dbReference>
<evidence type="ECO:0000313" key="8">
    <source>
        <dbReference type="Proteomes" id="UP000243459"/>
    </source>
</evidence>
<evidence type="ECO:0000259" key="6">
    <source>
        <dbReference type="Pfam" id="PF01902"/>
    </source>
</evidence>
<gene>
    <name evidence="7" type="ORF">A4U43_UnF9300</name>
</gene>
<organism evidence="7 8">
    <name type="scientific">Asparagus officinalis</name>
    <name type="common">Garden asparagus</name>
    <dbReference type="NCBI Taxonomy" id="4686"/>
    <lineage>
        <taxon>Eukaryota</taxon>
        <taxon>Viridiplantae</taxon>
        <taxon>Streptophyta</taxon>
        <taxon>Embryophyta</taxon>
        <taxon>Tracheophyta</taxon>
        <taxon>Spermatophyta</taxon>
        <taxon>Magnoliopsida</taxon>
        <taxon>Liliopsida</taxon>
        <taxon>Asparagales</taxon>
        <taxon>Asparagaceae</taxon>
        <taxon>Asparagoideae</taxon>
        <taxon>Asparagus</taxon>
    </lineage>
</organism>
<evidence type="ECO:0000256" key="5">
    <source>
        <dbReference type="ARBA" id="ARBA00048108"/>
    </source>
</evidence>
<evidence type="ECO:0000256" key="1">
    <source>
        <dbReference type="ARBA" id="ARBA00012089"/>
    </source>
</evidence>
<dbReference type="Proteomes" id="UP000243459">
    <property type="component" value="Unassembled WGS sequence"/>
</dbReference>
<proteinExistence type="predicted"/>
<dbReference type="GO" id="GO:0017183">
    <property type="term" value="P:protein histidyl modification to diphthamide"/>
    <property type="evidence" value="ECO:0007669"/>
    <property type="project" value="TreeGrafter"/>
</dbReference>
<dbReference type="NCBIfam" id="TIGR00290">
    <property type="entry name" value="MJ0570_dom"/>
    <property type="match status" value="1"/>
</dbReference>
<dbReference type="InterPro" id="IPR002761">
    <property type="entry name" value="Diphthami_syn_dom"/>
</dbReference>